<feature type="domain" description="UvrD-like helicase ATP-binding" evidence="12">
    <location>
        <begin position="1"/>
        <end position="184"/>
    </location>
</feature>
<dbReference type="Pfam" id="PF13361">
    <property type="entry name" value="UvrD_C"/>
    <property type="match status" value="1"/>
</dbReference>
<dbReference type="Pfam" id="PF00580">
    <property type="entry name" value="UvrD-helicase"/>
    <property type="match status" value="1"/>
</dbReference>
<name>A0A0P9H3B0_9CHLR</name>
<dbReference type="GO" id="GO:0043138">
    <property type="term" value="F:3'-5' DNA helicase activity"/>
    <property type="evidence" value="ECO:0007669"/>
    <property type="project" value="UniProtKB-EC"/>
</dbReference>
<keyword evidence="7" id="KW-0413">Isomerase</keyword>
<dbReference type="EMBL" id="LJCR01002621">
    <property type="protein sequence ID" value="KPV48479.1"/>
    <property type="molecule type" value="Genomic_DNA"/>
</dbReference>
<dbReference type="Gene3D" id="3.40.50.300">
    <property type="entry name" value="P-loop containing nucleotide triphosphate hydrolases"/>
    <property type="match status" value="2"/>
</dbReference>
<dbReference type="SUPFAM" id="SSF52540">
    <property type="entry name" value="P-loop containing nucleoside triphosphate hydrolases"/>
    <property type="match status" value="1"/>
</dbReference>
<evidence type="ECO:0000256" key="5">
    <source>
        <dbReference type="ARBA" id="ARBA00022840"/>
    </source>
</evidence>
<dbReference type="GO" id="GO:0016787">
    <property type="term" value="F:hydrolase activity"/>
    <property type="evidence" value="ECO:0007669"/>
    <property type="project" value="UniProtKB-UniRule"/>
</dbReference>
<feature type="non-terminal residue" evidence="14">
    <location>
        <position position="1"/>
    </location>
</feature>
<dbReference type="CDD" id="cd17932">
    <property type="entry name" value="DEXQc_UvrD"/>
    <property type="match status" value="1"/>
</dbReference>
<feature type="domain" description="UvrD-like helicase C-terminal" evidence="13">
    <location>
        <begin position="185"/>
        <end position="307"/>
    </location>
</feature>
<dbReference type="PROSITE" id="PS51217">
    <property type="entry name" value="UVRD_HELICASE_CTER"/>
    <property type="match status" value="1"/>
</dbReference>
<dbReference type="InterPro" id="IPR014017">
    <property type="entry name" value="DNA_helicase_UvrD-like_C"/>
</dbReference>
<evidence type="ECO:0000256" key="11">
    <source>
        <dbReference type="PROSITE-ProRule" id="PRU00560"/>
    </source>
</evidence>
<comment type="catalytic activity">
    <reaction evidence="10">
        <text>ATP + H2O = ADP + phosphate + H(+)</text>
        <dbReference type="Rhea" id="RHEA:13065"/>
        <dbReference type="ChEBI" id="CHEBI:15377"/>
        <dbReference type="ChEBI" id="CHEBI:15378"/>
        <dbReference type="ChEBI" id="CHEBI:30616"/>
        <dbReference type="ChEBI" id="CHEBI:43474"/>
        <dbReference type="ChEBI" id="CHEBI:456216"/>
        <dbReference type="EC" id="5.6.2.4"/>
    </reaction>
</comment>
<dbReference type="GO" id="GO:0000725">
    <property type="term" value="P:recombinational repair"/>
    <property type="evidence" value="ECO:0007669"/>
    <property type="project" value="TreeGrafter"/>
</dbReference>
<dbReference type="PANTHER" id="PTHR11070">
    <property type="entry name" value="UVRD / RECB / PCRA DNA HELICASE FAMILY MEMBER"/>
    <property type="match status" value="1"/>
</dbReference>
<evidence type="ECO:0000256" key="1">
    <source>
        <dbReference type="ARBA" id="ARBA00009922"/>
    </source>
</evidence>
<dbReference type="EC" id="5.6.2.4" evidence="9"/>
<keyword evidence="15" id="KW-1185">Reference proteome</keyword>
<evidence type="ECO:0000256" key="4">
    <source>
        <dbReference type="ARBA" id="ARBA00022806"/>
    </source>
</evidence>
<dbReference type="AlphaFoldDB" id="A0A0P9H3B0"/>
<dbReference type="GO" id="GO:0005829">
    <property type="term" value="C:cytosol"/>
    <property type="evidence" value="ECO:0007669"/>
    <property type="project" value="TreeGrafter"/>
</dbReference>
<dbReference type="PANTHER" id="PTHR11070:SF2">
    <property type="entry name" value="ATP-DEPENDENT DNA HELICASE SRS2"/>
    <property type="match status" value="1"/>
</dbReference>
<dbReference type="GO" id="GO:0003677">
    <property type="term" value="F:DNA binding"/>
    <property type="evidence" value="ECO:0007669"/>
    <property type="project" value="UniProtKB-KW"/>
</dbReference>
<evidence type="ECO:0000256" key="10">
    <source>
        <dbReference type="ARBA" id="ARBA00048988"/>
    </source>
</evidence>
<evidence type="ECO:0000259" key="13">
    <source>
        <dbReference type="PROSITE" id="PS51217"/>
    </source>
</evidence>
<comment type="similarity">
    <text evidence="1">Belongs to the helicase family. UvrD subfamily.</text>
</comment>
<reference evidence="14 15" key="1">
    <citation type="submission" date="2015-09" db="EMBL/GenBank/DDBJ databases">
        <title>Draft genome sequence of Kouleothrix aurantiaca JCM 19913.</title>
        <authorList>
            <person name="Hemp J."/>
        </authorList>
    </citation>
    <scope>NUCLEOTIDE SEQUENCE [LARGE SCALE GENOMIC DNA]</scope>
    <source>
        <strain evidence="14 15">COM-B</strain>
    </source>
</reference>
<evidence type="ECO:0000256" key="8">
    <source>
        <dbReference type="ARBA" id="ARBA00034617"/>
    </source>
</evidence>
<keyword evidence="5 11" id="KW-0067">ATP-binding</keyword>
<dbReference type="Proteomes" id="UP000050509">
    <property type="component" value="Unassembled WGS sequence"/>
</dbReference>
<comment type="caution">
    <text evidence="14">The sequence shown here is derived from an EMBL/GenBank/DDBJ whole genome shotgun (WGS) entry which is preliminary data.</text>
</comment>
<sequence>ADFTIYGSDEQVQLAADALDAAKERPPTLLEPEDLIRQMSRAKSRLLSPRLAARFAKDPLDAFVAGCYRRYQAALARHNALDFDDMILMTHQLFSEHPDVLEDYQAKWRHVLVDEYQDTDPSQHALIELLTRPSAARTRSLFSVGDGMQAIYGFRNADHTIIERFQHDFPEASVIELATNYRSRQSILDAAFAIIRHSRAVAPMALRAAASPRPGERNLMIFDAKDARDEAEQIARQINDLARQGRKFREIAILYRTRHMSRGFEAALRHARVPYSVRGSTGFYDRAVVRDALAYLRAIANPKDNLS</sequence>
<evidence type="ECO:0000256" key="6">
    <source>
        <dbReference type="ARBA" id="ARBA00023125"/>
    </source>
</evidence>
<comment type="catalytic activity">
    <reaction evidence="8">
        <text>Couples ATP hydrolysis with the unwinding of duplex DNA by translocating in the 3'-5' direction.</text>
        <dbReference type="EC" id="5.6.2.4"/>
    </reaction>
</comment>
<keyword evidence="4 11" id="KW-0347">Helicase</keyword>
<keyword evidence="6" id="KW-0238">DNA-binding</keyword>
<evidence type="ECO:0000313" key="15">
    <source>
        <dbReference type="Proteomes" id="UP000050509"/>
    </source>
</evidence>
<feature type="non-terminal residue" evidence="14">
    <location>
        <position position="307"/>
    </location>
</feature>
<keyword evidence="3 11" id="KW-0378">Hydrolase</keyword>
<comment type="caution">
    <text evidence="11">Lacks conserved residue(s) required for the propagation of feature annotation.</text>
</comment>
<proteinExistence type="inferred from homology"/>
<organism evidence="14 15">
    <name type="scientific">Kouleothrix aurantiaca</name>
    <dbReference type="NCBI Taxonomy" id="186479"/>
    <lineage>
        <taxon>Bacteria</taxon>
        <taxon>Bacillati</taxon>
        <taxon>Chloroflexota</taxon>
        <taxon>Chloroflexia</taxon>
        <taxon>Chloroflexales</taxon>
        <taxon>Roseiflexineae</taxon>
        <taxon>Roseiflexaceae</taxon>
        <taxon>Kouleothrix</taxon>
    </lineage>
</organism>
<evidence type="ECO:0000256" key="7">
    <source>
        <dbReference type="ARBA" id="ARBA00023235"/>
    </source>
</evidence>
<dbReference type="GO" id="GO:0033202">
    <property type="term" value="C:DNA helicase complex"/>
    <property type="evidence" value="ECO:0007669"/>
    <property type="project" value="TreeGrafter"/>
</dbReference>
<evidence type="ECO:0000256" key="3">
    <source>
        <dbReference type="ARBA" id="ARBA00022801"/>
    </source>
</evidence>
<dbReference type="InterPro" id="IPR013986">
    <property type="entry name" value="DExx_box_DNA_helicase_dom_sf"/>
</dbReference>
<evidence type="ECO:0000313" key="14">
    <source>
        <dbReference type="EMBL" id="KPV48479.1"/>
    </source>
</evidence>
<dbReference type="InterPro" id="IPR000212">
    <property type="entry name" value="DNA_helicase_UvrD/REP"/>
</dbReference>
<gene>
    <name evidence="14" type="ORF">SE17_37850</name>
</gene>
<protein>
    <recommendedName>
        <fullName evidence="9">DNA 3'-5' helicase</fullName>
        <ecNumber evidence="9">5.6.2.4</ecNumber>
    </recommendedName>
</protein>
<evidence type="ECO:0000256" key="9">
    <source>
        <dbReference type="ARBA" id="ARBA00034808"/>
    </source>
</evidence>
<dbReference type="Gene3D" id="1.10.10.160">
    <property type="match status" value="1"/>
</dbReference>
<evidence type="ECO:0000256" key="2">
    <source>
        <dbReference type="ARBA" id="ARBA00022741"/>
    </source>
</evidence>
<dbReference type="InterPro" id="IPR027417">
    <property type="entry name" value="P-loop_NTPase"/>
</dbReference>
<dbReference type="PROSITE" id="PS51198">
    <property type="entry name" value="UVRD_HELICASE_ATP_BIND"/>
    <property type="match status" value="1"/>
</dbReference>
<dbReference type="InterPro" id="IPR014016">
    <property type="entry name" value="UvrD-like_ATP-bd"/>
</dbReference>
<keyword evidence="2 11" id="KW-0547">Nucleotide-binding</keyword>
<evidence type="ECO:0000259" key="12">
    <source>
        <dbReference type="PROSITE" id="PS51198"/>
    </source>
</evidence>
<dbReference type="GO" id="GO:0005524">
    <property type="term" value="F:ATP binding"/>
    <property type="evidence" value="ECO:0007669"/>
    <property type="project" value="UniProtKB-UniRule"/>
</dbReference>
<dbReference type="Gene3D" id="1.10.486.10">
    <property type="entry name" value="PCRA, domain 4"/>
    <property type="match status" value="1"/>
</dbReference>
<accession>A0A0P9H3B0</accession>